<sequence length="264" mass="28832">MFFPADHPTAIDALLEQYHELSESLNSRVTWPGKKLTLLPGADISHSLSSGQLALVERGLIHVNWGERTAFILQKGDFISHFDIYDQQTLSYITEETSTVVCINPEALNDQLASDKAAQQQWHNLLLIQSAIFSTIYGAGVKQGIRPAAGFQRFSEGDIIIREGDSADHVFTLLKGKAVASVNSVPLGVINEGEIFGALAAVTGEARNATIIANGNCTVMTVPKEQFIDLIKSQPETCLQMIQTMAYQITELNNLVCARVESTL</sequence>
<dbReference type="RefSeq" id="WP_265047351.1">
    <property type="nucleotide sequence ID" value="NZ_CP100390.1"/>
</dbReference>
<dbReference type="PROSITE" id="PS50042">
    <property type="entry name" value="CNMP_BINDING_3"/>
    <property type="match status" value="1"/>
</dbReference>
<feature type="domain" description="Cyclic nucleotide-binding" evidence="1">
    <location>
        <begin position="154"/>
        <end position="248"/>
    </location>
</feature>
<dbReference type="CDD" id="cd00038">
    <property type="entry name" value="CAP_ED"/>
    <property type="match status" value="1"/>
</dbReference>
<evidence type="ECO:0000313" key="3">
    <source>
        <dbReference type="Proteomes" id="UP001163739"/>
    </source>
</evidence>
<proteinExistence type="predicted"/>
<keyword evidence="3" id="KW-1185">Reference proteome</keyword>
<dbReference type="InterPro" id="IPR014710">
    <property type="entry name" value="RmlC-like_jellyroll"/>
</dbReference>
<name>A0ABY6N1B3_9ALTE</name>
<evidence type="ECO:0000259" key="1">
    <source>
        <dbReference type="PROSITE" id="PS50042"/>
    </source>
</evidence>
<dbReference type="SUPFAM" id="SSF51206">
    <property type="entry name" value="cAMP-binding domain-like"/>
    <property type="match status" value="1"/>
</dbReference>
<reference evidence="2" key="1">
    <citation type="submission" date="2022-06" db="EMBL/GenBank/DDBJ databases">
        <title>Alkalimarinus sp. nov., isolated from gut of a Alitta virens.</title>
        <authorList>
            <person name="Yang A.I."/>
            <person name="Shin N.-R."/>
        </authorList>
    </citation>
    <scope>NUCLEOTIDE SEQUENCE</scope>
    <source>
        <strain evidence="2">A2M4</strain>
    </source>
</reference>
<evidence type="ECO:0000313" key="2">
    <source>
        <dbReference type="EMBL" id="UZE95868.1"/>
    </source>
</evidence>
<gene>
    <name evidence="2" type="ORF">NKI27_17750</name>
</gene>
<dbReference type="Pfam" id="PF00027">
    <property type="entry name" value="cNMP_binding"/>
    <property type="match status" value="1"/>
</dbReference>
<dbReference type="PANTHER" id="PTHR24567:SF74">
    <property type="entry name" value="HTH-TYPE TRANSCRIPTIONAL REGULATOR ARCR"/>
    <property type="match status" value="1"/>
</dbReference>
<dbReference type="InterPro" id="IPR050397">
    <property type="entry name" value="Env_Response_Regulators"/>
</dbReference>
<accession>A0ABY6N1B3</accession>
<protein>
    <submittedName>
        <fullName evidence="2">Cyclic nucleotide-binding domain-containing protein</fullName>
    </submittedName>
</protein>
<dbReference type="PANTHER" id="PTHR24567">
    <property type="entry name" value="CRP FAMILY TRANSCRIPTIONAL REGULATORY PROTEIN"/>
    <property type="match status" value="1"/>
</dbReference>
<dbReference type="Proteomes" id="UP001163739">
    <property type="component" value="Chromosome"/>
</dbReference>
<dbReference type="Gene3D" id="2.60.120.10">
    <property type="entry name" value="Jelly Rolls"/>
    <property type="match status" value="1"/>
</dbReference>
<dbReference type="InterPro" id="IPR000595">
    <property type="entry name" value="cNMP-bd_dom"/>
</dbReference>
<dbReference type="SMART" id="SM00100">
    <property type="entry name" value="cNMP"/>
    <property type="match status" value="1"/>
</dbReference>
<dbReference type="InterPro" id="IPR018490">
    <property type="entry name" value="cNMP-bd_dom_sf"/>
</dbReference>
<organism evidence="2 3">
    <name type="scientific">Alkalimarinus alittae</name>
    <dbReference type="NCBI Taxonomy" id="2961619"/>
    <lineage>
        <taxon>Bacteria</taxon>
        <taxon>Pseudomonadati</taxon>
        <taxon>Pseudomonadota</taxon>
        <taxon>Gammaproteobacteria</taxon>
        <taxon>Alteromonadales</taxon>
        <taxon>Alteromonadaceae</taxon>
        <taxon>Alkalimarinus</taxon>
    </lineage>
</organism>
<dbReference type="EMBL" id="CP100390">
    <property type="protein sequence ID" value="UZE95868.1"/>
    <property type="molecule type" value="Genomic_DNA"/>
</dbReference>